<dbReference type="InterPro" id="IPR001789">
    <property type="entry name" value="Sig_transdc_resp-reg_receiver"/>
</dbReference>
<dbReference type="SUPFAM" id="SSF52172">
    <property type="entry name" value="CheY-like"/>
    <property type="match status" value="1"/>
</dbReference>
<name>A0ABQ5YPD0_9BURK</name>
<dbReference type="CDD" id="cd00082">
    <property type="entry name" value="HisKA"/>
    <property type="match status" value="1"/>
</dbReference>
<dbReference type="EC" id="2.7.13.3" evidence="2"/>
<dbReference type="SMART" id="SM00387">
    <property type="entry name" value="HATPase_c"/>
    <property type="match status" value="1"/>
</dbReference>
<evidence type="ECO:0000256" key="1">
    <source>
        <dbReference type="ARBA" id="ARBA00000085"/>
    </source>
</evidence>
<dbReference type="SMART" id="SM00448">
    <property type="entry name" value="REC"/>
    <property type="match status" value="1"/>
</dbReference>
<dbReference type="Proteomes" id="UP001156664">
    <property type="component" value="Unassembled WGS sequence"/>
</dbReference>
<dbReference type="PROSITE" id="PS50109">
    <property type="entry name" value="HIS_KIN"/>
    <property type="match status" value="1"/>
</dbReference>
<evidence type="ECO:0000313" key="11">
    <source>
        <dbReference type="Proteomes" id="UP001156664"/>
    </source>
</evidence>
<dbReference type="Gene3D" id="1.10.287.130">
    <property type="match status" value="1"/>
</dbReference>
<organism evidence="10 11">
    <name type="scientific">Limnobacter litoralis</name>
    <dbReference type="NCBI Taxonomy" id="481366"/>
    <lineage>
        <taxon>Bacteria</taxon>
        <taxon>Pseudomonadati</taxon>
        <taxon>Pseudomonadota</taxon>
        <taxon>Betaproteobacteria</taxon>
        <taxon>Burkholderiales</taxon>
        <taxon>Burkholderiaceae</taxon>
        <taxon>Limnobacter</taxon>
    </lineage>
</organism>
<sequence length="629" mass="68904">MELILVVVLLVAFYCFFTVKTIQLEKDILNYKTYSSFSQRIVFENTLQSSLEAYLISLKQLLLGAVAAIAIAIASFRRFAYWSEPMENSTALEEPCPEEASPPSQGDPPSPSGQARGLEEQQAFLAVVAHELKTPLTGVLAYIESTLRLSTGPSARLLQKAREVTDQLIGNLNNMLDSSRLFAGKMNLQPQKVSMSALIAEVAQILALSAERKGLAFYLEAPLFQSDWVCLDPLRVKQVLINLLSNSIKFTDTGSVWLSVHQHLVDDSHGEVTFRIVDTGKGITEPQLEKLFAAHIQQSDQSHARYGGFGLGLSICKQLVDLMNGRIALSNRSQGNGTQAEVVIPVQCLQHSAVVPDVMVSPEQTKILIVVAADTIECEIIARTIGVAYFAVHRFVTLAECFASCEDELSDPTLVLDLIVIVSHLTFEGLGRQGSVDKQLRAFRRSLGLVGFSDQSRSLRQLMEAGISDYLFKPATALQIFLQWFRTTPEDAQGEGNAQAHQIEAALRGMRVLLVEDTDCLRDLTASSLQSFGAIVDCASNGAEATSMALNPLNRYDFVLMDIHMPYVDGVQAACRIRTHFDSHALPIFALTAYSHVAGKRNDRSVTDGICAKHADTARAGCQKHGENA</sequence>
<evidence type="ECO:0000256" key="7">
    <source>
        <dbReference type="SAM" id="Phobius"/>
    </source>
</evidence>
<dbReference type="SUPFAM" id="SSF55874">
    <property type="entry name" value="ATPase domain of HSP90 chaperone/DNA topoisomerase II/histidine kinase"/>
    <property type="match status" value="1"/>
</dbReference>
<keyword evidence="3 5" id="KW-0597">Phosphoprotein</keyword>
<accession>A0ABQ5YPD0</accession>
<dbReference type="EMBL" id="BSOJ01000015">
    <property type="protein sequence ID" value="GLR26450.1"/>
    <property type="molecule type" value="Genomic_DNA"/>
</dbReference>
<dbReference type="PRINTS" id="PR00344">
    <property type="entry name" value="BCTRLSENSOR"/>
</dbReference>
<comment type="caution">
    <text evidence="10">The sequence shown here is derived from an EMBL/GenBank/DDBJ whole genome shotgun (WGS) entry which is preliminary data.</text>
</comment>
<feature type="domain" description="Response regulatory" evidence="9">
    <location>
        <begin position="511"/>
        <end position="629"/>
    </location>
</feature>
<dbReference type="Pfam" id="PF00512">
    <property type="entry name" value="HisKA"/>
    <property type="match status" value="1"/>
</dbReference>
<evidence type="ECO:0000256" key="6">
    <source>
        <dbReference type="SAM" id="MobiDB-lite"/>
    </source>
</evidence>
<evidence type="ECO:0000256" key="3">
    <source>
        <dbReference type="ARBA" id="ARBA00022553"/>
    </source>
</evidence>
<dbReference type="InterPro" id="IPR003594">
    <property type="entry name" value="HATPase_dom"/>
</dbReference>
<comment type="catalytic activity">
    <reaction evidence="1">
        <text>ATP + protein L-histidine = ADP + protein N-phospho-L-histidine.</text>
        <dbReference type="EC" id="2.7.13.3"/>
    </reaction>
</comment>
<evidence type="ECO:0000259" key="8">
    <source>
        <dbReference type="PROSITE" id="PS50109"/>
    </source>
</evidence>
<dbReference type="SMART" id="SM00388">
    <property type="entry name" value="HisKA"/>
    <property type="match status" value="1"/>
</dbReference>
<evidence type="ECO:0000256" key="2">
    <source>
        <dbReference type="ARBA" id="ARBA00012438"/>
    </source>
</evidence>
<keyword evidence="4" id="KW-0902">Two-component regulatory system</keyword>
<dbReference type="Pfam" id="PF00072">
    <property type="entry name" value="Response_reg"/>
    <property type="match status" value="1"/>
</dbReference>
<keyword evidence="11" id="KW-1185">Reference proteome</keyword>
<keyword evidence="7" id="KW-0812">Transmembrane</keyword>
<evidence type="ECO:0000256" key="4">
    <source>
        <dbReference type="ARBA" id="ARBA00023012"/>
    </source>
</evidence>
<dbReference type="InterPro" id="IPR004358">
    <property type="entry name" value="Sig_transdc_His_kin-like_C"/>
</dbReference>
<dbReference type="InterPro" id="IPR036097">
    <property type="entry name" value="HisK_dim/P_sf"/>
</dbReference>
<dbReference type="SUPFAM" id="SSF47384">
    <property type="entry name" value="Homodimeric domain of signal transducing histidine kinase"/>
    <property type="match status" value="1"/>
</dbReference>
<gene>
    <name evidence="10" type="ORF">GCM10007875_15400</name>
</gene>
<evidence type="ECO:0000256" key="5">
    <source>
        <dbReference type="PROSITE-ProRule" id="PRU00169"/>
    </source>
</evidence>
<dbReference type="Pfam" id="PF02518">
    <property type="entry name" value="HATPase_c"/>
    <property type="match status" value="1"/>
</dbReference>
<dbReference type="CDD" id="cd17546">
    <property type="entry name" value="REC_hyHK_CKI1_RcsC-like"/>
    <property type="match status" value="1"/>
</dbReference>
<feature type="modified residue" description="4-aspartylphosphate" evidence="5">
    <location>
        <position position="562"/>
    </location>
</feature>
<reference evidence="11" key="1">
    <citation type="journal article" date="2019" name="Int. J. Syst. Evol. Microbiol.">
        <title>The Global Catalogue of Microorganisms (GCM) 10K type strain sequencing project: providing services to taxonomists for standard genome sequencing and annotation.</title>
        <authorList>
            <consortium name="The Broad Institute Genomics Platform"/>
            <consortium name="The Broad Institute Genome Sequencing Center for Infectious Disease"/>
            <person name="Wu L."/>
            <person name="Ma J."/>
        </authorList>
    </citation>
    <scope>NUCLEOTIDE SEQUENCE [LARGE SCALE GENOMIC DNA]</scope>
    <source>
        <strain evidence="11">NBRC 105857</strain>
    </source>
</reference>
<dbReference type="PANTHER" id="PTHR45339">
    <property type="entry name" value="HYBRID SIGNAL TRANSDUCTION HISTIDINE KINASE J"/>
    <property type="match status" value="1"/>
</dbReference>
<dbReference type="Gene3D" id="3.30.565.10">
    <property type="entry name" value="Histidine kinase-like ATPase, C-terminal domain"/>
    <property type="match status" value="1"/>
</dbReference>
<keyword evidence="7" id="KW-0472">Membrane</keyword>
<dbReference type="InterPro" id="IPR003661">
    <property type="entry name" value="HisK_dim/P_dom"/>
</dbReference>
<evidence type="ECO:0000313" key="10">
    <source>
        <dbReference type="EMBL" id="GLR26450.1"/>
    </source>
</evidence>
<protein>
    <recommendedName>
        <fullName evidence="2">histidine kinase</fullName>
        <ecNumber evidence="2">2.7.13.3</ecNumber>
    </recommendedName>
</protein>
<feature type="transmembrane region" description="Helical" evidence="7">
    <location>
        <begin position="53"/>
        <end position="76"/>
    </location>
</feature>
<proteinExistence type="predicted"/>
<dbReference type="PANTHER" id="PTHR45339:SF1">
    <property type="entry name" value="HYBRID SIGNAL TRANSDUCTION HISTIDINE KINASE J"/>
    <property type="match status" value="1"/>
</dbReference>
<feature type="region of interest" description="Disordered" evidence="6">
    <location>
        <begin position="91"/>
        <end position="115"/>
    </location>
</feature>
<feature type="domain" description="Histidine kinase" evidence="8">
    <location>
        <begin position="127"/>
        <end position="348"/>
    </location>
</feature>
<dbReference type="Gene3D" id="3.40.50.2300">
    <property type="match status" value="1"/>
</dbReference>
<dbReference type="InterPro" id="IPR005467">
    <property type="entry name" value="His_kinase_dom"/>
</dbReference>
<evidence type="ECO:0000259" key="9">
    <source>
        <dbReference type="PROSITE" id="PS50110"/>
    </source>
</evidence>
<dbReference type="InterPro" id="IPR011006">
    <property type="entry name" value="CheY-like_superfamily"/>
</dbReference>
<keyword evidence="7" id="KW-1133">Transmembrane helix</keyword>
<dbReference type="PROSITE" id="PS50110">
    <property type="entry name" value="RESPONSE_REGULATORY"/>
    <property type="match status" value="1"/>
</dbReference>
<dbReference type="InterPro" id="IPR036890">
    <property type="entry name" value="HATPase_C_sf"/>
</dbReference>